<evidence type="ECO:0000256" key="8">
    <source>
        <dbReference type="ARBA" id="ARBA00023315"/>
    </source>
</evidence>
<feature type="transmembrane region" description="Helical" evidence="9">
    <location>
        <begin position="132"/>
        <end position="153"/>
    </location>
</feature>
<evidence type="ECO:0000313" key="11">
    <source>
        <dbReference type="EMBL" id="PJZ64309.1"/>
    </source>
</evidence>
<dbReference type="Gene3D" id="3.60.110.10">
    <property type="entry name" value="Carbon-nitrogen hydrolase"/>
    <property type="match status" value="1"/>
</dbReference>
<evidence type="ECO:0000256" key="2">
    <source>
        <dbReference type="ARBA" id="ARBA00010065"/>
    </source>
</evidence>
<organism evidence="11 12">
    <name type="scientific">Leptospira wolffii</name>
    <dbReference type="NCBI Taxonomy" id="409998"/>
    <lineage>
        <taxon>Bacteria</taxon>
        <taxon>Pseudomonadati</taxon>
        <taxon>Spirochaetota</taxon>
        <taxon>Spirochaetia</taxon>
        <taxon>Leptospirales</taxon>
        <taxon>Leptospiraceae</taxon>
        <taxon>Leptospira</taxon>
    </lineage>
</organism>
<keyword evidence="4 9" id="KW-0808">Transferase</keyword>
<keyword evidence="7 9" id="KW-0472">Membrane</keyword>
<dbReference type="GO" id="GO:0042158">
    <property type="term" value="P:lipoprotein biosynthetic process"/>
    <property type="evidence" value="ECO:0007669"/>
    <property type="project" value="UniProtKB-UniRule"/>
</dbReference>
<evidence type="ECO:0000256" key="1">
    <source>
        <dbReference type="ARBA" id="ARBA00004651"/>
    </source>
</evidence>
<dbReference type="GO" id="GO:0005886">
    <property type="term" value="C:plasma membrane"/>
    <property type="evidence" value="ECO:0007669"/>
    <property type="project" value="UniProtKB-SubCell"/>
</dbReference>
<keyword evidence="11" id="KW-0449">Lipoprotein</keyword>
<keyword evidence="5 9" id="KW-0812">Transmembrane</keyword>
<feature type="transmembrane region" description="Helical" evidence="9">
    <location>
        <begin position="58"/>
        <end position="76"/>
    </location>
</feature>
<dbReference type="PANTHER" id="PTHR38686">
    <property type="entry name" value="APOLIPOPROTEIN N-ACYLTRANSFERASE"/>
    <property type="match status" value="1"/>
</dbReference>
<feature type="domain" description="CN hydrolase" evidence="10">
    <location>
        <begin position="242"/>
        <end position="552"/>
    </location>
</feature>
<feature type="transmembrane region" description="Helical" evidence="9">
    <location>
        <begin position="204"/>
        <end position="222"/>
    </location>
</feature>
<comment type="caution">
    <text evidence="11">The sequence shown here is derived from an EMBL/GenBank/DDBJ whole genome shotgun (WGS) entry which is preliminary data.</text>
</comment>
<evidence type="ECO:0000259" key="10">
    <source>
        <dbReference type="PROSITE" id="PS50263"/>
    </source>
</evidence>
<name>A0A2M9Z798_9LEPT</name>
<comment type="pathway">
    <text evidence="9">Protein modification; lipoprotein biosynthesis (N-acyl transfer).</text>
</comment>
<accession>A0A2M9Z798</accession>
<dbReference type="PANTHER" id="PTHR38686:SF1">
    <property type="entry name" value="APOLIPOPROTEIN N-ACYLTRANSFERASE"/>
    <property type="match status" value="1"/>
</dbReference>
<evidence type="ECO:0000313" key="12">
    <source>
        <dbReference type="Proteomes" id="UP000231912"/>
    </source>
</evidence>
<sequence>MIRFSRSPIRPIVFILGIAFGILFAMEPFAFFPAGGLAAFCGFLLFQELRKWNIKSALYWLVALSQTVNLVVFFWIPSSISAISGAGWAVSWTLFLTYGLFSHAKFYASYLGWYISLNVYSKYGKSEEETSALGWLLFPIWSVLGDLVVPQLFPWFWGNMAEGNLSFSQISSYVGIYGTGFFLLVGGSSLALILEKRISRTGRIGILVFGIAWTLGGFRLYLAPSFSVPAETPKLEENVLKLSASLIQPNSSPGKRELAENPEFMGQTISTNLELGLRSSLETSPPPDILFFPESAVPFHGTDPTDASVSGSSYSPTFHGTVLYLAYKTGADILYNELNQSPDGLKNQVTLISSNTGESTRYEKRRLLAFGEYLPFESIFPSLRSLFRETSRYVTGGTPKPLMGERYLKRKRFPSPPTEEEISLIQNPENFSKSFIDGGSDDKVVYQALPLICYEAMFPGLVRESIENASNDTFTFLTNPTNDAWFASRVEAWQHGGAVRFRAIEFGLTFVRPAVSGISFAVDSYGRILNTPTNYGEKATESFLLPATKLNKKGNTFFSRWGNIPFFLYSALITALFPFFASRFVRETRK</sequence>
<dbReference type="EC" id="2.3.1.269" evidence="9"/>
<evidence type="ECO:0000256" key="3">
    <source>
        <dbReference type="ARBA" id="ARBA00022475"/>
    </source>
</evidence>
<evidence type="ECO:0000256" key="9">
    <source>
        <dbReference type="HAMAP-Rule" id="MF_01148"/>
    </source>
</evidence>
<dbReference type="HAMAP" id="MF_01148">
    <property type="entry name" value="Lnt"/>
    <property type="match status" value="1"/>
</dbReference>
<dbReference type="PROSITE" id="PS50263">
    <property type="entry name" value="CN_HYDROLASE"/>
    <property type="match status" value="1"/>
</dbReference>
<proteinExistence type="inferred from homology"/>
<evidence type="ECO:0000256" key="4">
    <source>
        <dbReference type="ARBA" id="ARBA00022679"/>
    </source>
</evidence>
<comment type="catalytic activity">
    <reaction evidence="9">
        <text>N-terminal S-1,2-diacyl-sn-glyceryl-L-cysteinyl-[lipoprotein] + a glycerophospholipid = N-acyl-S-1,2-diacyl-sn-glyceryl-L-cysteinyl-[lipoprotein] + a 2-acyl-sn-glycero-3-phospholipid + H(+)</text>
        <dbReference type="Rhea" id="RHEA:48228"/>
        <dbReference type="Rhea" id="RHEA-COMP:14681"/>
        <dbReference type="Rhea" id="RHEA-COMP:14684"/>
        <dbReference type="ChEBI" id="CHEBI:15378"/>
        <dbReference type="ChEBI" id="CHEBI:136912"/>
        <dbReference type="ChEBI" id="CHEBI:140656"/>
        <dbReference type="ChEBI" id="CHEBI:140657"/>
        <dbReference type="ChEBI" id="CHEBI:140660"/>
        <dbReference type="EC" id="2.3.1.269"/>
    </reaction>
</comment>
<dbReference type="RefSeq" id="WP_100760088.1">
    <property type="nucleotide sequence ID" value="NZ_NPDT01000010.1"/>
</dbReference>
<comment type="function">
    <text evidence="9">Catalyzes the phospholipid dependent N-acylation of the N-terminal cysteine of apolipoprotein, the last step in lipoprotein maturation.</text>
</comment>
<feature type="transmembrane region" description="Helical" evidence="9">
    <location>
        <begin position="7"/>
        <end position="24"/>
    </location>
</feature>
<dbReference type="InterPro" id="IPR003010">
    <property type="entry name" value="C-N_Hydrolase"/>
</dbReference>
<keyword evidence="8 9" id="KW-0012">Acyltransferase</keyword>
<dbReference type="GO" id="GO:0016410">
    <property type="term" value="F:N-acyltransferase activity"/>
    <property type="evidence" value="ECO:0007669"/>
    <property type="project" value="UniProtKB-UniRule"/>
</dbReference>
<evidence type="ECO:0000256" key="6">
    <source>
        <dbReference type="ARBA" id="ARBA00022989"/>
    </source>
</evidence>
<dbReference type="InterPro" id="IPR036526">
    <property type="entry name" value="C-N_Hydrolase_sf"/>
</dbReference>
<comment type="similarity">
    <text evidence="2 9">Belongs to the CN hydrolase family. Apolipoprotein N-acyltransferase subfamily.</text>
</comment>
<feature type="transmembrane region" description="Helical" evidence="9">
    <location>
        <begin position="566"/>
        <end position="585"/>
    </location>
</feature>
<dbReference type="SUPFAM" id="SSF56317">
    <property type="entry name" value="Carbon-nitrogen hydrolase"/>
    <property type="match status" value="1"/>
</dbReference>
<keyword evidence="6 9" id="KW-1133">Transmembrane helix</keyword>
<evidence type="ECO:0000256" key="7">
    <source>
        <dbReference type="ARBA" id="ARBA00023136"/>
    </source>
</evidence>
<feature type="transmembrane region" description="Helical" evidence="9">
    <location>
        <begin position="173"/>
        <end position="192"/>
    </location>
</feature>
<reference evidence="11 12" key="1">
    <citation type="submission" date="2017-07" db="EMBL/GenBank/DDBJ databases">
        <title>Leptospira spp. isolated from tropical soils.</title>
        <authorList>
            <person name="Thibeaux R."/>
            <person name="Iraola G."/>
            <person name="Ferres I."/>
            <person name="Bierque E."/>
            <person name="Girault D."/>
            <person name="Soupe-Gilbert M.-E."/>
            <person name="Picardeau M."/>
            <person name="Goarant C."/>
        </authorList>
    </citation>
    <scope>NUCLEOTIDE SEQUENCE [LARGE SCALE GENOMIC DNA]</scope>
    <source>
        <strain evidence="11 12">FH2-C-A2</strain>
    </source>
</reference>
<comment type="subcellular location">
    <subcellularLocation>
        <location evidence="1 9">Cell membrane</location>
        <topology evidence="1 9">Multi-pass membrane protein</topology>
    </subcellularLocation>
</comment>
<dbReference type="CDD" id="cd07571">
    <property type="entry name" value="ALP_N-acyl_transferase"/>
    <property type="match status" value="1"/>
</dbReference>
<evidence type="ECO:0000256" key="5">
    <source>
        <dbReference type="ARBA" id="ARBA00022692"/>
    </source>
</evidence>
<dbReference type="EMBL" id="NPDT01000010">
    <property type="protein sequence ID" value="PJZ64309.1"/>
    <property type="molecule type" value="Genomic_DNA"/>
</dbReference>
<gene>
    <name evidence="9" type="primary">lnt</name>
    <name evidence="11" type="ORF">CH371_17960</name>
</gene>
<dbReference type="InterPro" id="IPR004563">
    <property type="entry name" value="Apolipo_AcylTrfase"/>
</dbReference>
<dbReference type="Proteomes" id="UP000231912">
    <property type="component" value="Unassembled WGS sequence"/>
</dbReference>
<feature type="transmembrane region" description="Helical" evidence="9">
    <location>
        <begin position="30"/>
        <end position="46"/>
    </location>
</feature>
<keyword evidence="3 9" id="KW-1003">Cell membrane</keyword>
<protein>
    <recommendedName>
        <fullName evidence="9">Apolipoprotein N-acyltransferase</fullName>
        <shortName evidence="9">ALP N-acyltransferase</shortName>
        <ecNumber evidence="9">2.3.1.269</ecNumber>
    </recommendedName>
</protein>
<dbReference type="AlphaFoldDB" id="A0A2M9Z798"/>
<dbReference type="UniPathway" id="UPA00666"/>